<feature type="binding site" evidence="4">
    <location>
        <position position="394"/>
    </location>
    <ligand>
        <name>S-adenosyl-L-methionine</name>
        <dbReference type="ChEBI" id="CHEBI:59789"/>
    </ligand>
</feature>
<dbReference type="PROSITE" id="PS01230">
    <property type="entry name" value="TRMA_1"/>
    <property type="match status" value="1"/>
</dbReference>
<dbReference type="FunFam" id="2.40.50.140:FF:000201">
    <property type="entry name" value="TRM2p tRNA methyltransferase"/>
    <property type="match status" value="1"/>
</dbReference>
<feature type="active site" evidence="5">
    <location>
        <position position="489"/>
    </location>
</feature>
<keyword evidence="2 4" id="KW-0808">Transferase</keyword>
<dbReference type="PROSITE" id="PS51687">
    <property type="entry name" value="SAM_MT_RNA_M5U"/>
    <property type="match status" value="1"/>
</dbReference>
<dbReference type="PANTHER" id="PTHR11061:SF30">
    <property type="entry name" value="TRNA (URACIL(54)-C(5))-METHYLTRANSFERASE"/>
    <property type="match status" value="1"/>
</dbReference>
<evidence type="ECO:0000256" key="5">
    <source>
        <dbReference type="PROSITE-ProRule" id="PRU10015"/>
    </source>
</evidence>
<dbReference type="PROSITE" id="PS01231">
    <property type="entry name" value="TRMA_2"/>
    <property type="match status" value="1"/>
</dbReference>
<dbReference type="InterPro" id="IPR025795">
    <property type="entry name" value="tRNA_(uracil-5-)_MeTrfase"/>
</dbReference>
<reference evidence="8" key="1">
    <citation type="journal article" date="2019" name="G3 (Bethesda)">
        <title>Genome Assemblies of Two Rare Opportunistic Yeast Pathogens: Diutina rugosa (syn. Candida rugosa) and Trichomonascus ciferrii (syn. Candida ciferrii).</title>
        <authorList>
            <person name="Mixao V."/>
            <person name="Saus E."/>
            <person name="Hansen A.P."/>
            <person name="Lass-Florl C."/>
            <person name="Gabaldon T."/>
        </authorList>
    </citation>
    <scope>NUCLEOTIDE SEQUENCE</scope>
    <source>
        <strain evidence="8">CBS 4856</strain>
    </source>
</reference>
<feature type="domain" description="TRAM" evidence="7">
    <location>
        <begin position="116"/>
        <end position="179"/>
    </location>
</feature>
<dbReference type="SUPFAM" id="SSF50249">
    <property type="entry name" value="Nucleic acid-binding proteins"/>
    <property type="match status" value="1"/>
</dbReference>
<dbReference type="InterPro" id="IPR030390">
    <property type="entry name" value="MeTrfase_TrmA_AS"/>
</dbReference>
<dbReference type="GO" id="GO:0009451">
    <property type="term" value="P:RNA modification"/>
    <property type="evidence" value="ECO:0007669"/>
    <property type="project" value="UniProtKB-ARBA"/>
</dbReference>
<comment type="similarity">
    <text evidence="4">Belongs to the class I-like SAM-binding methyltransferase superfamily. RNA M5U methyltransferase family.</text>
</comment>
<keyword evidence="1 4" id="KW-0489">Methyltransferase</keyword>
<evidence type="ECO:0000256" key="4">
    <source>
        <dbReference type="PROSITE-ProRule" id="PRU01024"/>
    </source>
</evidence>
<feature type="binding site" evidence="4">
    <location>
        <position position="415"/>
    </location>
    <ligand>
        <name>S-adenosyl-L-methionine</name>
        <dbReference type="ChEBI" id="CHEBI:59789"/>
    </ligand>
</feature>
<dbReference type="InterPro" id="IPR002792">
    <property type="entry name" value="TRAM_dom"/>
</dbReference>
<dbReference type="EMBL" id="SWFS01000181">
    <property type="protein sequence ID" value="KAA8915166.1"/>
    <property type="molecule type" value="Genomic_DNA"/>
</dbReference>
<dbReference type="Pfam" id="PF05958">
    <property type="entry name" value="tRNA_U5-meth_tr"/>
    <property type="match status" value="1"/>
</dbReference>
<dbReference type="AlphaFoldDB" id="A0A642V5V4"/>
<keyword evidence="9" id="KW-1185">Reference proteome</keyword>
<dbReference type="GO" id="GO:0008033">
    <property type="term" value="P:tRNA processing"/>
    <property type="evidence" value="ECO:0007669"/>
    <property type="project" value="InterPro"/>
</dbReference>
<dbReference type="VEuPathDB" id="FungiDB:TRICI_002661"/>
<dbReference type="GO" id="GO:0032259">
    <property type="term" value="P:methylation"/>
    <property type="evidence" value="ECO:0007669"/>
    <property type="project" value="UniProtKB-KW"/>
</dbReference>
<dbReference type="Proteomes" id="UP000761534">
    <property type="component" value="Unassembled WGS sequence"/>
</dbReference>
<feature type="active site" description="Nucleophile" evidence="4">
    <location>
        <position position="489"/>
    </location>
</feature>
<dbReference type="PROSITE" id="PS50926">
    <property type="entry name" value="TRAM"/>
    <property type="match status" value="1"/>
</dbReference>
<comment type="caution">
    <text evidence="8">The sequence shown here is derived from an EMBL/GenBank/DDBJ whole genome shotgun (WGS) entry which is preliminary data.</text>
</comment>
<dbReference type="SUPFAM" id="SSF53335">
    <property type="entry name" value="S-adenosyl-L-methionine-dependent methyltransferases"/>
    <property type="match status" value="1"/>
</dbReference>
<dbReference type="PROSITE" id="PS51622">
    <property type="entry name" value="SAM_MT_RNA_M5U_2"/>
    <property type="match status" value="1"/>
</dbReference>
<dbReference type="GO" id="GO:0030697">
    <property type="term" value="F:tRNA (uracil(54)-C5)-methyltransferase activity, S-adenosyl methionine-dependent"/>
    <property type="evidence" value="ECO:0007669"/>
    <property type="project" value="InterPro"/>
</dbReference>
<organism evidence="8 9">
    <name type="scientific">Trichomonascus ciferrii</name>
    <dbReference type="NCBI Taxonomy" id="44093"/>
    <lineage>
        <taxon>Eukaryota</taxon>
        <taxon>Fungi</taxon>
        <taxon>Dikarya</taxon>
        <taxon>Ascomycota</taxon>
        <taxon>Saccharomycotina</taxon>
        <taxon>Dipodascomycetes</taxon>
        <taxon>Dipodascales</taxon>
        <taxon>Trichomonascaceae</taxon>
        <taxon>Trichomonascus</taxon>
        <taxon>Trichomonascus ciferrii complex</taxon>
    </lineage>
</organism>
<evidence type="ECO:0000313" key="8">
    <source>
        <dbReference type="EMBL" id="KAA8915166.1"/>
    </source>
</evidence>
<feature type="binding site" evidence="4">
    <location>
        <position position="462"/>
    </location>
    <ligand>
        <name>S-adenosyl-L-methionine</name>
        <dbReference type="ChEBI" id="CHEBI:59789"/>
    </ligand>
</feature>
<gene>
    <name evidence="8" type="ORF">TRICI_002661</name>
</gene>
<evidence type="ECO:0000256" key="1">
    <source>
        <dbReference type="ARBA" id="ARBA00022603"/>
    </source>
</evidence>
<dbReference type="InterPro" id="IPR012340">
    <property type="entry name" value="NA-bd_OB-fold"/>
</dbReference>
<sequence length="536" mass="60189">MKFVGVGRYSLIRRFLSKPTAYSPVTNLHLYTYSTMTDVEKTRKLSESSLGGAVQPPMKKPKKFKKKKFKQPPIDPISAEGILVTDIKALLKKEGIAEEDTINDMQEFFERPKDVPHPEHREVTLDIIALSSVGEGIALHKGENGRVQVITVPFTVVGDKVEAKVYKTQKHYFQSDLLKVITPSEKRNDSLINCKYFNSCSGCQYQMLDYEEQLEIKRQVIVNAFKHYAPNLDPSVIPEVLKTVGSPKTYGYRTKLTPHFDVPKAGLQAPPPIGFGEKGKKSVVDIEECAIGTPAVNKGMTEQRRYVHENYTKYKKGATLLLRENMISPEEKVCTSNTKEIITEYVDKEYQFKYPASSFFQNNNSILPAVTSYVRENIVLPSTGELPKYLVDTYCGSGLFAVTCSSASESVIGVEISKDSVEYAQKNADLNGVKNASFIVGQAEKIFEKVNTPKDETSIVIDPPRKGCDQAFLNQLLEFKPAKVVYVSCNVHSQARDIDYLLTDNRGKDYQIESIRGFDFFPQTHHVESVAVLSLK</sequence>
<dbReference type="OrthoDB" id="10250660at2759"/>
<dbReference type="InterPro" id="IPR029063">
    <property type="entry name" value="SAM-dependent_MTases_sf"/>
</dbReference>
<accession>A0A642V5V4</accession>
<protein>
    <recommendedName>
        <fullName evidence="7">TRAM domain-containing protein</fullName>
    </recommendedName>
</protein>
<evidence type="ECO:0000256" key="3">
    <source>
        <dbReference type="ARBA" id="ARBA00022691"/>
    </source>
</evidence>
<evidence type="ECO:0000259" key="7">
    <source>
        <dbReference type="PROSITE" id="PS50926"/>
    </source>
</evidence>
<dbReference type="Gene3D" id="3.40.50.150">
    <property type="entry name" value="Vaccinia Virus protein VP39"/>
    <property type="match status" value="2"/>
</dbReference>
<dbReference type="InterPro" id="IPR010280">
    <property type="entry name" value="U5_MeTrfase_fam"/>
</dbReference>
<evidence type="ECO:0000313" key="9">
    <source>
        <dbReference type="Proteomes" id="UP000761534"/>
    </source>
</evidence>
<evidence type="ECO:0000256" key="2">
    <source>
        <dbReference type="ARBA" id="ARBA00022679"/>
    </source>
</evidence>
<feature type="binding site" evidence="4">
    <location>
        <position position="361"/>
    </location>
    <ligand>
        <name>S-adenosyl-L-methionine</name>
        <dbReference type="ChEBI" id="CHEBI:59789"/>
    </ligand>
</feature>
<dbReference type="CDD" id="cd02440">
    <property type="entry name" value="AdoMet_MTases"/>
    <property type="match status" value="1"/>
</dbReference>
<dbReference type="Gene3D" id="2.40.50.140">
    <property type="entry name" value="Nucleic acid-binding proteins"/>
    <property type="match status" value="1"/>
</dbReference>
<evidence type="ECO:0000256" key="6">
    <source>
        <dbReference type="SAM" id="MobiDB-lite"/>
    </source>
</evidence>
<name>A0A642V5V4_9ASCO</name>
<dbReference type="PANTHER" id="PTHR11061">
    <property type="entry name" value="RNA M5U METHYLTRANSFERASE"/>
    <property type="match status" value="1"/>
</dbReference>
<keyword evidence="3 4" id="KW-0949">S-adenosyl-L-methionine</keyword>
<proteinExistence type="inferred from homology"/>
<feature type="region of interest" description="Disordered" evidence="6">
    <location>
        <begin position="47"/>
        <end position="67"/>
    </location>
</feature>
<dbReference type="InterPro" id="IPR030391">
    <property type="entry name" value="MeTrfase_TrmA_CS"/>
</dbReference>